<feature type="region of interest" description="Disordered" evidence="1">
    <location>
        <begin position="46"/>
        <end position="77"/>
    </location>
</feature>
<reference evidence="2 3" key="1">
    <citation type="submission" date="2019-05" db="EMBL/GenBank/DDBJ databases">
        <title>Another draft genome of Portunus trituberculatus and its Hox gene families provides insights of decapod evolution.</title>
        <authorList>
            <person name="Jeong J.-H."/>
            <person name="Song I."/>
            <person name="Kim S."/>
            <person name="Choi T."/>
            <person name="Kim D."/>
            <person name="Ryu S."/>
            <person name="Kim W."/>
        </authorList>
    </citation>
    <scope>NUCLEOTIDE SEQUENCE [LARGE SCALE GENOMIC DNA]</scope>
    <source>
        <tissue evidence="2">Muscle</tissue>
    </source>
</reference>
<feature type="region of interest" description="Disordered" evidence="1">
    <location>
        <begin position="1"/>
        <end position="24"/>
    </location>
</feature>
<feature type="compositionally biased region" description="Basic residues" evidence="1">
    <location>
        <begin position="1"/>
        <end position="12"/>
    </location>
</feature>
<feature type="compositionally biased region" description="Polar residues" evidence="1">
    <location>
        <begin position="48"/>
        <end position="57"/>
    </location>
</feature>
<dbReference type="EMBL" id="VSRR010004235">
    <property type="protein sequence ID" value="MPC39022.1"/>
    <property type="molecule type" value="Genomic_DNA"/>
</dbReference>
<sequence>MSERARKARQGKAIKEEEEISIVSDDREEPPILYCFAGHGFGAVVSPGKNTDNQPSFPLSLKTPEPAEGGFLGKHCN</sequence>
<keyword evidence="3" id="KW-1185">Reference proteome</keyword>
<evidence type="ECO:0000313" key="3">
    <source>
        <dbReference type="Proteomes" id="UP000324222"/>
    </source>
</evidence>
<protein>
    <submittedName>
        <fullName evidence="2">Uncharacterized protein</fullName>
    </submittedName>
</protein>
<dbReference type="Proteomes" id="UP000324222">
    <property type="component" value="Unassembled WGS sequence"/>
</dbReference>
<organism evidence="2 3">
    <name type="scientific">Portunus trituberculatus</name>
    <name type="common">Swimming crab</name>
    <name type="synonym">Neptunus trituberculatus</name>
    <dbReference type="NCBI Taxonomy" id="210409"/>
    <lineage>
        <taxon>Eukaryota</taxon>
        <taxon>Metazoa</taxon>
        <taxon>Ecdysozoa</taxon>
        <taxon>Arthropoda</taxon>
        <taxon>Crustacea</taxon>
        <taxon>Multicrustacea</taxon>
        <taxon>Malacostraca</taxon>
        <taxon>Eumalacostraca</taxon>
        <taxon>Eucarida</taxon>
        <taxon>Decapoda</taxon>
        <taxon>Pleocyemata</taxon>
        <taxon>Brachyura</taxon>
        <taxon>Eubrachyura</taxon>
        <taxon>Portunoidea</taxon>
        <taxon>Portunidae</taxon>
        <taxon>Portuninae</taxon>
        <taxon>Portunus</taxon>
    </lineage>
</organism>
<proteinExistence type="predicted"/>
<gene>
    <name evidence="2" type="ORF">E2C01_032541</name>
</gene>
<evidence type="ECO:0000313" key="2">
    <source>
        <dbReference type="EMBL" id="MPC39022.1"/>
    </source>
</evidence>
<accession>A0A5B7EXS6</accession>
<name>A0A5B7EXS6_PORTR</name>
<comment type="caution">
    <text evidence="2">The sequence shown here is derived from an EMBL/GenBank/DDBJ whole genome shotgun (WGS) entry which is preliminary data.</text>
</comment>
<evidence type="ECO:0000256" key="1">
    <source>
        <dbReference type="SAM" id="MobiDB-lite"/>
    </source>
</evidence>
<dbReference type="AlphaFoldDB" id="A0A5B7EXS6"/>